<proteinExistence type="evidence at transcript level"/>
<accession>Q1G3Q3</accession>
<dbReference type="EMBL" id="DQ487531">
    <property type="protein sequence ID" value="ABF59219.1"/>
    <property type="molecule type" value="mRNA"/>
</dbReference>
<dbReference type="AlphaFoldDB" id="Q1G3Q3"/>
<name>Q1G3Q3_ARATH</name>
<dbReference type="PROSITE" id="PS51257">
    <property type="entry name" value="PROKAR_LIPOPROTEIN"/>
    <property type="match status" value="1"/>
</dbReference>
<protein>
    <submittedName>
        <fullName evidence="1">Uncharacterized protein</fullName>
    </submittedName>
</protein>
<organism evidence="1">
    <name type="scientific">Arabidopsis thaliana</name>
    <name type="common">Mouse-ear cress</name>
    <dbReference type="NCBI Taxonomy" id="3702"/>
    <lineage>
        <taxon>Eukaryota</taxon>
        <taxon>Viridiplantae</taxon>
        <taxon>Streptophyta</taxon>
        <taxon>Embryophyta</taxon>
        <taxon>Tracheophyta</taxon>
        <taxon>Spermatophyta</taxon>
        <taxon>Magnoliopsida</taxon>
        <taxon>eudicotyledons</taxon>
        <taxon>Gunneridae</taxon>
        <taxon>Pentapetalae</taxon>
        <taxon>rosids</taxon>
        <taxon>malvids</taxon>
        <taxon>Brassicales</taxon>
        <taxon>Brassicaceae</taxon>
        <taxon>Camelineae</taxon>
        <taxon>Arabidopsis</taxon>
    </lineage>
</organism>
<reference evidence="1" key="1">
    <citation type="submission" date="2006-04" db="EMBL/GenBank/DDBJ databases">
        <authorList>
            <person name="Underwood B.A."/>
            <person name="Xiao Y."/>
            <person name="Moskal W."/>
            <person name="Monaghan E."/>
            <person name="Wang W."/>
            <person name="Redman J."/>
            <person name="Wu H.C."/>
            <person name="Utterback T."/>
            <person name="Town C.D."/>
        </authorList>
    </citation>
    <scope>NUCLEOTIDE SEQUENCE</scope>
</reference>
<sequence>MAFKAAMVGFLSAFLPFASSCLLFLFRVRFLSWLALLDLPLRRCPKLKKSFNMLDNQLWTLQFNQFLFTRICWKF</sequence>
<evidence type="ECO:0000313" key="1">
    <source>
        <dbReference type="EMBL" id="ABF59219.1"/>
    </source>
</evidence>